<evidence type="ECO:0000313" key="3">
    <source>
        <dbReference type="Proteomes" id="UP000887013"/>
    </source>
</evidence>
<evidence type="ECO:0000313" key="2">
    <source>
        <dbReference type="EMBL" id="GFS86445.1"/>
    </source>
</evidence>
<gene>
    <name evidence="2" type="ORF">NPIL_48761</name>
</gene>
<reference evidence="2" key="1">
    <citation type="submission" date="2020-08" db="EMBL/GenBank/DDBJ databases">
        <title>Multicomponent nature underlies the extraordinary mechanical properties of spider dragline silk.</title>
        <authorList>
            <person name="Kono N."/>
            <person name="Nakamura H."/>
            <person name="Mori M."/>
            <person name="Yoshida Y."/>
            <person name="Ohtoshi R."/>
            <person name="Malay A.D."/>
            <person name="Moran D.A.P."/>
            <person name="Tomita M."/>
            <person name="Numata K."/>
            <person name="Arakawa K."/>
        </authorList>
    </citation>
    <scope>NUCLEOTIDE SEQUENCE</scope>
</reference>
<dbReference type="AlphaFoldDB" id="A0A8X6T7U2"/>
<feature type="region of interest" description="Disordered" evidence="1">
    <location>
        <begin position="51"/>
        <end position="78"/>
    </location>
</feature>
<comment type="caution">
    <text evidence="2">The sequence shown here is derived from an EMBL/GenBank/DDBJ whole genome shotgun (WGS) entry which is preliminary data.</text>
</comment>
<accession>A0A8X6T7U2</accession>
<evidence type="ECO:0000256" key="1">
    <source>
        <dbReference type="SAM" id="MobiDB-lite"/>
    </source>
</evidence>
<keyword evidence="3" id="KW-1185">Reference proteome</keyword>
<dbReference type="Proteomes" id="UP000887013">
    <property type="component" value="Unassembled WGS sequence"/>
</dbReference>
<dbReference type="EMBL" id="BMAW01052608">
    <property type="protein sequence ID" value="GFS86445.1"/>
    <property type="molecule type" value="Genomic_DNA"/>
</dbReference>
<sequence>MSETEIFQLLHYIPETDFGSDEKLDLSDEEYIPEEGRESISADECSLFTHSAQNDNFSESENEEVSFINTNSQQASTS</sequence>
<name>A0A8X6T7U2_NEPPI</name>
<protein>
    <submittedName>
        <fullName evidence="2">Uncharacterized protein</fullName>
    </submittedName>
</protein>
<proteinExistence type="predicted"/>
<organism evidence="2 3">
    <name type="scientific">Nephila pilipes</name>
    <name type="common">Giant wood spider</name>
    <name type="synonym">Nephila maculata</name>
    <dbReference type="NCBI Taxonomy" id="299642"/>
    <lineage>
        <taxon>Eukaryota</taxon>
        <taxon>Metazoa</taxon>
        <taxon>Ecdysozoa</taxon>
        <taxon>Arthropoda</taxon>
        <taxon>Chelicerata</taxon>
        <taxon>Arachnida</taxon>
        <taxon>Araneae</taxon>
        <taxon>Araneomorphae</taxon>
        <taxon>Entelegynae</taxon>
        <taxon>Araneoidea</taxon>
        <taxon>Nephilidae</taxon>
        <taxon>Nephila</taxon>
    </lineage>
</organism>